<proteinExistence type="predicted"/>
<name>A0AAV9W055_9PEZI</name>
<dbReference type="EMBL" id="JAVHJL010000010">
    <property type="protein sequence ID" value="KAK6496720.1"/>
    <property type="molecule type" value="Genomic_DNA"/>
</dbReference>
<feature type="region of interest" description="Disordered" evidence="1">
    <location>
        <begin position="161"/>
        <end position="181"/>
    </location>
</feature>
<gene>
    <name evidence="2" type="ORF">TWF481_001708</name>
</gene>
<dbReference type="AlphaFoldDB" id="A0AAV9W055"/>
<keyword evidence="3" id="KW-1185">Reference proteome</keyword>
<evidence type="ECO:0000256" key="1">
    <source>
        <dbReference type="SAM" id="MobiDB-lite"/>
    </source>
</evidence>
<dbReference type="Proteomes" id="UP001370758">
    <property type="component" value="Unassembled WGS sequence"/>
</dbReference>
<sequence length="218" mass="23979">MTSRAQQLHEPIKLTTLIHTDEVSSATIGIQTLRIPRGFPKSIILKNLNLEFHVYASQRQVHYSIDVIDSLPQGISDGFTPRISLLERLKQIYDLDHVKLIQQGEEGRYGNDTDSLPLIALTAPVQRGVKLLARMNGKVLEHNEYQSKTVDFEELQMKAASGSQDQTAPVASTGLGTSLNPVPPQVTTVDDEFVIVARFACFNGDIRTVSGVISLGIS</sequence>
<accession>A0AAV9W055</accession>
<evidence type="ECO:0000313" key="3">
    <source>
        <dbReference type="Proteomes" id="UP001370758"/>
    </source>
</evidence>
<organism evidence="2 3">
    <name type="scientific">Arthrobotrys musiformis</name>
    <dbReference type="NCBI Taxonomy" id="47236"/>
    <lineage>
        <taxon>Eukaryota</taxon>
        <taxon>Fungi</taxon>
        <taxon>Dikarya</taxon>
        <taxon>Ascomycota</taxon>
        <taxon>Pezizomycotina</taxon>
        <taxon>Orbiliomycetes</taxon>
        <taxon>Orbiliales</taxon>
        <taxon>Orbiliaceae</taxon>
        <taxon>Arthrobotrys</taxon>
    </lineage>
</organism>
<comment type="caution">
    <text evidence="2">The sequence shown here is derived from an EMBL/GenBank/DDBJ whole genome shotgun (WGS) entry which is preliminary data.</text>
</comment>
<protein>
    <submittedName>
        <fullName evidence="2">Uncharacterized protein</fullName>
    </submittedName>
</protein>
<reference evidence="2 3" key="1">
    <citation type="submission" date="2023-08" db="EMBL/GenBank/DDBJ databases">
        <authorList>
            <person name="Palmer J.M."/>
        </authorList>
    </citation>
    <scope>NUCLEOTIDE SEQUENCE [LARGE SCALE GENOMIC DNA]</scope>
    <source>
        <strain evidence="2 3">TWF481</strain>
    </source>
</reference>
<evidence type="ECO:0000313" key="2">
    <source>
        <dbReference type="EMBL" id="KAK6496720.1"/>
    </source>
</evidence>